<evidence type="ECO:0000256" key="1">
    <source>
        <dbReference type="SAM" id="MobiDB-lite"/>
    </source>
</evidence>
<organism evidence="2 3">
    <name type="scientific">Lachnellula arida</name>
    <dbReference type="NCBI Taxonomy" id="1316785"/>
    <lineage>
        <taxon>Eukaryota</taxon>
        <taxon>Fungi</taxon>
        <taxon>Dikarya</taxon>
        <taxon>Ascomycota</taxon>
        <taxon>Pezizomycotina</taxon>
        <taxon>Leotiomycetes</taxon>
        <taxon>Helotiales</taxon>
        <taxon>Lachnaceae</taxon>
        <taxon>Lachnellula</taxon>
    </lineage>
</organism>
<dbReference type="EMBL" id="QGMF01000141">
    <property type="protein sequence ID" value="TVY18866.1"/>
    <property type="molecule type" value="Genomic_DNA"/>
</dbReference>
<feature type="region of interest" description="Disordered" evidence="1">
    <location>
        <begin position="1005"/>
        <end position="1032"/>
    </location>
</feature>
<reference evidence="2 3" key="1">
    <citation type="submission" date="2018-05" db="EMBL/GenBank/DDBJ databases">
        <title>Whole genome sequencing for identification of molecular markers to develop diagnostic detection tools for the regulated plant pathogen Lachnellula willkommii.</title>
        <authorList>
            <person name="Giroux E."/>
            <person name="Bilodeau G."/>
        </authorList>
    </citation>
    <scope>NUCLEOTIDE SEQUENCE [LARGE SCALE GENOMIC DNA]</scope>
    <source>
        <strain evidence="2 3">CBS 203.66</strain>
    </source>
</reference>
<dbReference type="AlphaFoldDB" id="A0A8T9BHF9"/>
<accession>A0A8T9BHF9</accession>
<keyword evidence="3" id="KW-1185">Reference proteome</keyword>
<name>A0A8T9BHF9_9HELO</name>
<evidence type="ECO:0000313" key="3">
    <source>
        <dbReference type="Proteomes" id="UP000469559"/>
    </source>
</evidence>
<feature type="compositionally biased region" description="Polar residues" evidence="1">
    <location>
        <begin position="915"/>
        <end position="941"/>
    </location>
</feature>
<gene>
    <name evidence="2" type="ORF">LARI1_G004005</name>
</gene>
<evidence type="ECO:0000313" key="2">
    <source>
        <dbReference type="EMBL" id="TVY18866.1"/>
    </source>
</evidence>
<proteinExistence type="predicted"/>
<sequence length="1077" mass="119480">MLYISNVHPPQTAATGSSYASMRWEHEANKEEDQDDAQTVYTDNQELNVPGDVKEKLAAAFSRELIQELYGALGSWNDQRKLRVALEEIPKEFAMRCGRNAHDRQQEDAVTFIRHYRRRIASLLEKCIKVYSGDTKEDMDDDESTEGLSVEEKMCLWDESKPQISQLSDSLSRSISKENEKEEIGDYAISHYPDAWKFLTNGHDYQWLLGRVRTEMTLTSRVDTAAETIRQEILRGLNSSRPERGHRHVVSKAKYKIIRWDIRKFLKEHYADQEYPQLGTLITLVGLGIDAQALTCAEYMRQVWPTAGLETLDALQKASRNGQGNRYKCTTTGGTEINFVIHSSSVVAVVTGTAPAIAKIGQQLAWLGAALRGAPSNDTMAYYPAQGGLPNGSCWHPLFRNPIVVRGFPILARFGGERGLEIPLNMMAGLGQATRVTNFDGGLVIKGCSSMFYPTRRIQNSVLWHFLVNENGKRISYLSAEGCRASIHDVDAACLERSRNFLGWASSVEIHAGGKDNRYEDIEWAGASLASAGFACEKASIAAGQFVTGGASFVRGTQDTPIYISRGSGPYAQEVHFARNMKVVLYDTKDRRGWLVDGASALLHLTRTQLSSSPYSDSDLFRLEDFNHADPTNGVLAAKKALMDPKNRNMVIFEDVETSTEWKATSGIAGSEQLRKIATRWTYEDLVRQTYHTLEQIHDYQTKMMASPALGIRFTDREKLIGFGFKDIVDGHNDLLPRVAILKASGRGWVDFTRSIRAVVLLGKGFGEIIKPSKDSNKLCKYWSHVPTGKDYLVAGMATLKEISLKHGDCDSDPLELASGIYWHKPDKLFEPCECKRTQMAGTCDRVQVLLPQFCVGPKRNPQPFSCHSGAAIFGRSRRFPWNWPSIGKPVRGKPSESESDDENSFPDSGIGESLPSTSDLDSSRNENSSPSDGSPPSLTSADIAGSRSRDSDTSLSSRSEPTSVTGDTMMSGGLGKDDEVYNATQSLVPDHVFSVNSTHSISHPYTNYPEFNGRTGATPSTPQNTQQLSSRPAIAKRAWDELKDSLQMFPKKKLKPNADLIELEPSTFPLAPTPQN</sequence>
<dbReference type="Proteomes" id="UP000469559">
    <property type="component" value="Unassembled WGS sequence"/>
</dbReference>
<feature type="region of interest" description="Disordered" evidence="1">
    <location>
        <begin position="885"/>
        <end position="983"/>
    </location>
</feature>
<protein>
    <submittedName>
        <fullName evidence="2">Uncharacterized protein</fullName>
    </submittedName>
</protein>
<dbReference type="OrthoDB" id="1658288at2759"/>
<comment type="caution">
    <text evidence="2">The sequence shown here is derived from an EMBL/GenBank/DDBJ whole genome shotgun (WGS) entry which is preliminary data.</text>
</comment>
<feature type="compositionally biased region" description="Polar residues" evidence="1">
    <location>
        <begin position="1016"/>
        <end position="1031"/>
    </location>
</feature>